<feature type="signal peptide" evidence="2">
    <location>
        <begin position="1"/>
        <end position="23"/>
    </location>
</feature>
<evidence type="ECO:0000313" key="4">
    <source>
        <dbReference type="Proteomes" id="UP000292507"/>
    </source>
</evidence>
<reference evidence="3 4" key="1">
    <citation type="submission" date="2019-02" db="EMBL/GenBank/DDBJ databases">
        <title>Sequencing the genomes of 1000 actinobacteria strains.</title>
        <authorList>
            <person name="Klenk H.-P."/>
        </authorList>
    </citation>
    <scope>NUCLEOTIDE SEQUENCE [LARGE SCALE GENOMIC DNA]</scope>
    <source>
        <strain evidence="3 4">DSM 44509</strain>
    </source>
</reference>
<dbReference type="PROSITE" id="PS51257">
    <property type="entry name" value="PROKAR_LIPOPROTEIN"/>
    <property type="match status" value="1"/>
</dbReference>
<feature type="region of interest" description="Disordered" evidence="1">
    <location>
        <begin position="26"/>
        <end position="50"/>
    </location>
</feature>
<accession>A0A4Q7Y5R4</accession>
<feature type="chain" id="PRO_5039628316" description="Lipoprotein" evidence="2">
    <location>
        <begin position="24"/>
        <end position="274"/>
    </location>
</feature>
<dbReference type="RefSeq" id="WP_130504182.1">
    <property type="nucleotide sequence ID" value="NZ_POQT01000010.1"/>
</dbReference>
<dbReference type="Proteomes" id="UP000292507">
    <property type="component" value="Unassembled WGS sequence"/>
</dbReference>
<proteinExistence type="predicted"/>
<dbReference type="OrthoDB" id="5193521at2"/>
<feature type="compositionally biased region" description="Low complexity" evidence="1">
    <location>
        <begin position="37"/>
        <end position="50"/>
    </location>
</feature>
<gene>
    <name evidence="3" type="ORF">BKA19_1106</name>
</gene>
<keyword evidence="4" id="KW-1185">Reference proteome</keyword>
<dbReference type="EMBL" id="SHKV01000001">
    <property type="protein sequence ID" value="RZU31441.1"/>
    <property type="molecule type" value="Genomic_DNA"/>
</dbReference>
<keyword evidence="2" id="KW-0732">Signal</keyword>
<organism evidence="3 4">
    <name type="scientific">Blastococcus saxobsidens</name>
    <dbReference type="NCBI Taxonomy" id="138336"/>
    <lineage>
        <taxon>Bacteria</taxon>
        <taxon>Bacillati</taxon>
        <taxon>Actinomycetota</taxon>
        <taxon>Actinomycetes</taxon>
        <taxon>Geodermatophilales</taxon>
        <taxon>Geodermatophilaceae</taxon>
        <taxon>Blastococcus</taxon>
    </lineage>
</organism>
<name>A0A4Q7Y5R4_9ACTN</name>
<evidence type="ECO:0000256" key="2">
    <source>
        <dbReference type="SAM" id="SignalP"/>
    </source>
</evidence>
<comment type="caution">
    <text evidence="3">The sequence shown here is derived from an EMBL/GenBank/DDBJ whole genome shotgun (WGS) entry which is preliminary data.</text>
</comment>
<sequence>MHTTTRSRWSATGTALVVALAVAACGSDEEPGGDSQAAATSAETSAAADPAEFCEAAVDVESAAAAGPPIDETTPPAEAQAAMEEFSARLGPLLERAQETAPEEVADDVATSIATMQQALSTGDMAPMEGAEFMAADDAIDEYMLAECGYEQIEVTGVDYEYEGVPDSVPSGVVAVTFRNEGEELHEIGIVRIDDDVDMPLAELAALPPEQSESMVQFAGAAFAAPGESDTVFLRMEPGRYGAGCFVPQGTTPEAEGSGPPHLTLGMLAEFQAE</sequence>
<dbReference type="AlphaFoldDB" id="A0A4Q7Y5R4"/>
<evidence type="ECO:0000313" key="3">
    <source>
        <dbReference type="EMBL" id="RZU31441.1"/>
    </source>
</evidence>
<evidence type="ECO:0008006" key="5">
    <source>
        <dbReference type="Google" id="ProtNLM"/>
    </source>
</evidence>
<protein>
    <recommendedName>
        <fullName evidence="5">Lipoprotein</fullName>
    </recommendedName>
</protein>
<evidence type="ECO:0000256" key="1">
    <source>
        <dbReference type="SAM" id="MobiDB-lite"/>
    </source>
</evidence>